<dbReference type="InterPro" id="IPR007603">
    <property type="entry name" value="Choline_transptr-like"/>
</dbReference>
<keyword evidence="4 6" id="KW-1133">Transmembrane helix</keyword>
<feature type="transmembrane region" description="Helical" evidence="6">
    <location>
        <begin position="133"/>
        <end position="156"/>
    </location>
</feature>
<evidence type="ECO:0000256" key="4">
    <source>
        <dbReference type="ARBA" id="ARBA00022989"/>
    </source>
</evidence>
<evidence type="ECO:0000256" key="1">
    <source>
        <dbReference type="ARBA" id="ARBA00004141"/>
    </source>
</evidence>
<dbReference type="GO" id="GO:0022857">
    <property type="term" value="F:transmembrane transporter activity"/>
    <property type="evidence" value="ECO:0007669"/>
    <property type="project" value="UniProtKB-UniRule"/>
</dbReference>
<feature type="transmembrane region" description="Helical" evidence="6">
    <location>
        <begin position="302"/>
        <end position="319"/>
    </location>
</feature>
<name>A0A814L1W7_9BILA</name>
<proteinExistence type="inferred from homology"/>
<organism evidence="7 10">
    <name type="scientific">Adineta steineri</name>
    <dbReference type="NCBI Taxonomy" id="433720"/>
    <lineage>
        <taxon>Eukaryota</taxon>
        <taxon>Metazoa</taxon>
        <taxon>Spiralia</taxon>
        <taxon>Gnathifera</taxon>
        <taxon>Rotifera</taxon>
        <taxon>Eurotatoria</taxon>
        <taxon>Bdelloidea</taxon>
        <taxon>Adinetida</taxon>
        <taxon>Adinetidae</taxon>
        <taxon>Adineta</taxon>
    </lineage>
</organism>
<dbReference type="OrthoDB" id="10026418at2759"/>
<sequence>MMTDKAFSNDTIVTVPFKSYEDGASKNEDLPPPYESPKIDFSSGWKDRWFMIIFWLHALIVLVIGLVLGLPVLNSVYIHASSNLPDANITDEERNSFDRYPGVLAYALGGAIAAGSVTSLATFFLLQLCAGRVIMCTLIIVIVIEITLVVVLFITVHWVACIMPLIVLIITLMFMSCVWKRIPFAEVHLRVGCAALHSHPSVILIALFIFIVQFLWFICWFLMVLGIMHAMNGPMVLVANKDTAVTTDIYSTSSSLYTTKPMPFNANRYETKRPIYGITQNSISYNTQRKSLYHREPQDNQVLRSIVGFLLLLSWYWGANTFKNIVHFVSACTLGRWWFGNNGEQQYLLGTSTKRAFTTNFGTISFGSLVEALVKAARSSAERESRSNILACVAACLLRILEKMIGYMNDWAFIYSALTGQSYIEASRSFIELFKKRGWTMIINDTLIGHALGIINLMVGLTSAVIGGVLVYIFTRNSIEGDAITTITIAAVLGFLIGFLFSSITTTILSSCVRTVFVCFALNPAALGATHPEHLQRLTKAWSKFYPTEFTASGYVDQLPKYNTVENI</sequence>
<evidence type="ECO:0000256" key="2">
    <source>
        <dbReference type="ARBA" id="ARBA00007168"/>
    </source>
</evidence>
<dbReference type="EMBL" id="CAJNOM010000140">
    <property type="protein sequence ID" value="CAF1126742.1"/>
    <property type="molecule type" value="Genomic_DNA"/>
</dbReference>
<feature type="transmembrane region" description="Helical" evidence="6">
    <location>
        <begin position="202"/>
        <end position="228"/>
    </location>
</feature>
<keyword evidence="3 6" id="KW-0812">Transmembrane</keyword>
<comment type="similarity">
    <text evidence="2 6">Belongs to the CTL (choline transporter-like) family.</text>
</comment>
<evidence type="ECO:0000256" key="6">
    <source>
        <dbReference type="RuleBase" id="RU368066"/>
    </source>
</evidence>
<feature type="transmembrane region" description="Helical" evidence="6">
    <location>
        <begin position="486"/>
        <end position="509"/>
    </location>
</feature>
<dbReference type="AlphaFoldDB" id="A0A814L1W7"/>
<feature type="transmembrane region" description="Helical" evidence="6">
    <location>
        <begin position="49"/>
        <end position="73"/>
    </location>
</feature>
<comment type="subcellular location">
    <subcellularLocation>
        <location evidence="6">Cell membrane</location>
        <topology evidence="6">Multi-pass membrane protein</topology>
    </subcellularLocation>
    <subcellularLocation>
        <location evidence="1">Membrane</location>
        <topology evidence="1">Multi-pass membrane protein</topology>
    </subcellularLocation>
</comment>
<dbReference type="GO" id="GO:0005886">
    <property type="term" value="C:plasma membrane"/>
    <property type="evidence" value="ECO:0007669"/>
    <property type="project" value="UniProtKB-SubCell"/>
</dbReference>
<feature type="transmembrane region" description="Helical" evidence="6">
    <location>
        <begin position="103"/>
        <end position="126"/>
    </location>
</feature>
<reference evidence="7" key="1">
    <citation type="submission" date="2021-02" db="EMBL/GenBank/DDBJ databases">
        <authorList>
            <person name="Nowell W R."/>
        </authorList>
    </citation>
    <scope>NUCLEOTIDE SEQUENCE</scope>
</reference>
<evidence type="ECO:0000313" key="9">
    <source>
        <dbReference type="Proteomes" id="UP000663832"/>
    </source>
</evidence>
<dbReference type="Proteomes" id="UP000663832">
    <property type="component" value="Unassembled WGS sequence"/>
</dbReference>
<accession>A0A814L1W7</accession>
<dbReference type="Pfam" id="PF04515">
    <property type="entry name" value="Choline_transpo"/>
    <property type="match status" value="1"/>
</dbReference>
<feature type="transmembrane region" description="Helical" evidence="6">
    <location>
        <begin position="447"/>
        <end position="474"/>
    </location>
</feature>
<feature type="transmembrane region" description="Helical" evidence="6">
    <location>
        <begin position="162"/>
        <end position="182"/>
    </location>
</feature>
<dbReference type="PANTHER" id="PTHR12385">
    <property type="entry name" value="CHOLINE TRANSPORTER-LIKE (SLC FAMILY 44)"/>
    <property type="match status" value="1"/>
</dbReference>
<evidence type="ECO:0000313" key="8">
    <source>
        <dbReference type="EMBL" id="CAF1126742.1"/>
    </source>
</evidence>
<evidence type="ECO:0000256" key="5">
    <source>
        <dbReference type="ARBA" id="ARBA00023136"/>
    </source>
</evidence>
<evidence type="ECO:0000256" key="3">
    <source>
        <dbReference type="ARBA" id="ARBA00022692"/>
    </source>
</evidence>
<keyword evidence="5 6" id="KW-0472">Membrane</keyword>
<evidence type="ECO:0000313" key="10">
    <source>
        <dbReference type="Proteomes" id="UP000663877"/>
    </source>
</evidence>
<dbReference type="PANTHER" id="PTHR12385:SF4">
    <property type="entry name" value="PROTEIN PNS1"/>
    <property type="match status" value="1"/>
</dbReference>
<protein>
    <recommendedName>
        <fullName evidence="6">Choline transporter-like protein</fullName>
    </recommendedName>
</protein>
<gene>
    <name evidence="7" type="ORF">BJG266_LOCUS19059</name>
    <name evidence="8" type="ORF">QVE165_LOCUS21706</name>
</gene>
<dbReference type="EMBL" id="CAJNOI010000100">
    <property type="protein sequence ID" value="CAF1059090.1"/>
    <property type="molecule type" value="Genomic_DNA"/>
</dbReference>
<dbReference type="Proteomes" id="UP000663877">
    <property type="component" value="Unassembled WGS sequence"/>
</dbReference>
<evidence type="ECO:0000313" key="7">
    <source>
        <dbReference type="EMBL" id="CAF1059090.1"/>
    </source>
</evidence>
<keyword evidence="9" id="KW-1185">Reference proteome</keyword>
<comment type="function">
    <text evidence="6">Choline transporter.</text>
</comment>
<comment type="caution">
    <text evidence="7">The sequence shown here is derived from an EMBL/GenBank/DDBJ whole genome shotgun (WGS) entry which is preliminary data.</text>
</comment>